<evidence type="ECO:0000313" key="9">
    <source>
        <dbReference type="Proteomes" id="UP001408789"/>
    </source>
</evidence>
<evidence type="ECO:0000256" key="1">
    <source>
        <dbReference type="ARBA" id="ARBA00023015"/>
    </source>
</evidence>
<dbReference type="PROSITE" id="PS51525">
    <property type="entry name" value="NET"/>
    <property type="match status" value="1"/>
</dbReference>
<evidence type="ECO:0000256" key="4">
    <source>
        <dbReference type="PROSITE-ProRule" id="PRU00035"/>
    </source>
</evidence>
<dbReference type="PRINTS" id="PR00503">
    <property type="entry name" value="BROMODOMAIN"/>
</dbReference>
<feature type="domain" description="NET" evidence="7">
    <location>
        <begin position="342"/>
        <end position="424"/>
    </location>
</feature>
<dbReference type="InterPro" id="IPR027353">
    <property type="entry name" value="NET_dom"/>
</dbReference>
<dbReference type="Gene3D" id="1.20.920.10">
    <property type="entry name" value="Bromodomain-like"/>
    <property type="match status" value="1"/>
</dbReference>
<dbReference type="SUPFAM" id="SSF47370">
    <property type="entry name" value="Bromodomain"/>
    <property type="match status" value="1"/>
</dbReference>
<comment type="caution">
    <text evidence="8">The sequence shown here is derived from an EMBL/GenBank/DDBJ whole genome shotgun (WGS) entry which is preliminary data.</text>
</comment>
<keyword evidence="3" id="KW-0804">Transcription</keyword>
<dbReference type="Proteomes" id="UP001408789">
    <property type="component" value="Unassembled WGS sequence"/>
</dbReference>
<feature type="compositionally biased region" description="Low complexity" evidence="5">
    <location>
        <begin position="471"/>
        <end position="495"/>
    </location>
</feature>
<evidence type="ECO:0000256" key="2">
    <source>
        <dbReference type="ARBA" id="ARBA00023117"/>
    </source>
</evidence>
<feature type="domain" description="Bromo" evidence="6">
    <location>
        <begin position="206"/>
        <end position="278"/>
    </location>
</feature>
<name>A0AAP0D1Z2_9ASTR</name>
<reference evidence="8 9" key="1">
    <citation type="submission" date="2024-04" db="EMBL/GenBank/DDBJ databases">
        <title>The reference genome of an endangered Asteraceae, Deinandra increscens subsp. villosa, native to the Central Coast of California.</title>
        <authorList>
            <person name="Guilliams M."/>
            <person name="Hasenstab-Lehman K."/>
            <person name="Meyer R."/>
            <person name="Mcevoy S."/>
        </authorList>
    </citation>
    <scope>NUCLEOTIDE SEQUENCE [LARGE SCALE GENOMIC DNA]</scope>
    <source>
        <tissue evidence="8">Leaf</tissue>
    </source>
</reference>
<keyword evidence="2 4" id="KW-0103">Bromodomain</keyword>
<organism evidence="8 9">
    <name type="scientific">Deinandra increscens subsp. villosa</name>
    <dbReference type="NCBI Taxonomy" id="3103831"/>
    <lineage>
        <taxon>Eukaryota</taxon>
        <taxon>Viridiplantae</taxon>
        <taxon>Streptophyta</taxon>
        <taxon>Embryophyta</taxon>
        <taxon>Tracheophyta</taxon>
        <taxon>Spermatophyta</taxon>
        <taxon>Magnoliopsida</taxon>
        <taxon>eudicotyledons</taxon>
        <taxon>Gunneridae</taxon>
        <taxon>Pentapetalae</taxon>
        <taxon>asterids</taxon>
        <taxon>campanulids</taxon>
        <taxon>Asterales</taxon>
        <taxon>Asteraceae</taxon>
        <taxon>Asteroideae</taxon>
        <taxon>Heliantheae alliance</taxon>
        <taxon>Madieae</taxon>
        <taxon>Madiinae</taxon>
        <taxon>Deinandra</taxon>
    </lineage>
</organism>
<dbReference type="Pfam" id="PF17035">
    <property type="entry name" value="BET"/>
    <property type="match status" value="1"/>
</dbReference>
<feature type="compositionally biased region" description="Polar residues" evidence="5">
    <location>
        <begin position="496"/>
        <end position="510"/>
    </location>
</feature>
<dbReference type="Pfam" id="PF00439">
    <property type="entry name" value="Bromodomain"/>
    <property type="match status" value="1"/>
</dbReference>
<keyword evidence="9" id="KW-1185">Reference proteome</keyword>
<accession>A0AAP0D1Z2</accession>
<gene>
    <name evidence="8" type="ORF">SSX86_016306</name>
</gene>
<dbReference type="InterPro" id="IPR001487">
    <property type="entry name" value="Bromodomain"/>
</dbReference>
<feature type="region of interest" description="Disordered" evidence="5">
    <location>
        <begin position="459"/>
        <end position="510"/>
    </location>
</feature>
<sequence>MASAILPSRTDPRSSDFMSKFTENVNSNLNFTRLQNISTPNPNPNSNSKQVFIGNAGRDILWKNHQPLPSSAPPERGFIGSSINSVPANSSGYRYITFRLDSYTRRELKALKKRLMSDLERVRILRQFVCSTPTPKMYHHAPPLESPAAPEAHLPVNERQKNAIGQKRAKPLPPVRDTKKQCGRVTNAQRRKSMMRECVQILGKLMRHKHGWVFNTPVDAAALKLYDYHNVISQPMDLGTIKSKLTRNEYESPLSFASDVRLTFQNAMLYNGKGSDVFIMAERLLLLFEDMFNSTHPKFVINQPINNEPKKPNCCAGVPISVGKSLPNAIVVGDAEGPVAPQPKALNLGKEMTDEEKAELAASLWDLQLGPEGMGQIMSIVKKGFGLEHEGNEIELDLAVLDNETLWELHSFIGNRKGVITNYVPSSLACEPVVEEESRERDAGEEFVDIGEEMQLTDLPLIEIEKDGVNGSSSSSDSSSESDSSSSDSGSSGNSYNEQEVNSTPNGVVP</sequence>
<evidence type="ECO:0000259" key="7">
    <source>
        <dbReference type="PROSITE" id="PS51525"/>
    </source>
</evidence>
<evidence type="ECO:0008006" key="10">
    <source>
        <dbReference type="Google" id="ProtNLM"/>
    </source>
</evidence>
<dbReference type="AlphaFoldDB" id="A0AAP0D1Z2"/>
<dbReference type="EMBL" id="JBCNJP010000017">
    <property type="protein sequence ID" value="KAK9064923.1"/>
    <property type="molecule type" value="Genomic_DNA"/>
</dbReference>
<evidence type="ECO:0000256" key="5">
    <source>
        <dbReference type="SAM" id="MobiDB-lite"/>
    </source>
</evidence>
<dbReference type="PANTHER" id="PTHR45926">
    <property type="entry name" value="OSJNBA0053K19.4 PROTEIN"/>
    <property type="match status" value="1"/>
</dbReference>
<dbReference type="InterPro" id="IPR038336">
    <property type="entry name" value="NET_sf"/>
</dbReference>
<evidence type="ECO:0000313" key="8">
    <source>
        <dbReference type="EMBL" id="KAK9064923.1"/>
    </source>
</evidence>
<evidence type="ECO:0000256" key="3">
    <source>
        <dbReference type="ARBA" id="ARBA00023163"/>
    </source>
</evidence>
<proteinExistence type="predicted"/>
<dbReference type="InterPro" id="IPR036427">
    <property type="entry name" value="Bromodomain-like_sf"/>
</dbReference>
<protein>
    <recommendedName>
        <fullName evidence="10">Bromodomain-containing protein</fullName>
    </recommendedName>
</protein>
<dbReference type="PROSITE" id="PS50014">
    <property type="entry name" value="BROMODOMAIN_2"/>
    <property type="match status" value="1"/>
</dbReference>
<feature type="region of interest" description="Disordered" evidence="5">
    <location>
        <begin position="163"/>
        <end position="189"/>
    </location>
</feature>
<dbReference type="Gene3D" id="1.20.1270.220">
    <property type="match status" value="1"/>
</dbReference>
<evidence type="ECO:0000259" key="6">
    <source>
        <dbReference type="PROSITE" id="PS50014"/>
    </source>
</evidence>
<dbReference type="SMART" id="SM00297">
    <property type="entry name" value="BROMO"/>
    <property type="match status" value="1"/>
</dbReference>
<keyword evidence="1" id="KW-0805">Transcription regulation</keyword>